<gene>
    <name evidence="3" type="ORF">Acy02nite_45700</name>
</gene>
<feature type="signal peptide" evidence="2">
    <location>
        <begin position="1"/>
        <end position="29"/>
    </location>
</feature>
<dbReference type="Pfam" id="PF22612">
    <property type="entry name" value="GH113"/>
    <property type="match status" value="1"/>
</dbReference>
<name>A0A919IJ11_9ACTN</name>
<feature type="compositionally biased region" description="Low complexity" evidence="1">
    <location>
        <begin position="41"/>
        <end position="56"/>
    </location>
</feature>
<dbReference type="Proteomes" id="UP000619479">
    <property type="component" value="Unassembled WGS sequence"/>
</dbReference>
<evidence type="ECO:0000313" key="4">
    <source>
        <dbReference type="Proteomes" id="UP000619479"/>
    </source>
</evidence>
<proteinExistence type="predicted"/>
<feature type="region of interest" description="Disordered" evidence="1">
    <location>
        <begin position="27"/>
        <end position="56"/>
    </location>
</feature>
<dbReference type="InterPro" id="IPR017853">
    <property type="entry name" value="GH"/>
</dbReference>
<dbReference type="InterPro" id="IPR055151">
    <property type="entry name" value="GH113"/>
</dbReference>
<evidence type="ECO:0000313" key="3">
    <source>
        <dbReference type="EMBL" id="GID66689.1"/>
    </source>
</evidence>
<keyword evidence="2" id="KW-0732">Signal</keyword>
<evidence type="ECO:0000256" key="2">
    <source>
        <dbReference type="SAM" id="SignalP"/>
    </source>
</evidence>
<dbReference type="EMBL" id="BOMH01000036">
    <property type="protein sequence ID" value="GID66689.1"/>
    <property type="molecule type" value="Genomic_DNA"/>
</dbReference>
<organism evidence="3 4">
    <name type="scientific">Actinoplanes cyaneus</name>
    <dbReference type="NCBI Taxonomy" id="52696"/>
    <lineage>
        <taxon>Bacteria</taxon>
        <taxon>Bacillati</taxon>
        <taxon>Actinomycetota</taxon>
        <taxon>Actinomycetes</taxon>
        <taxon>Micromonosporales</taxon>
        <taxon>Micromonosporaceae</taxon>
        <taxon>Actinoplanes</taxon>
    </lineage>
</organism>
<sequence length="374" mass="39793">MNRQMIAVALLATQLAACGSLAPHLPASAARTPESTPQSQPVTATPSTVAPASPASVPATTAELGVQIYWHEVNTPEQVRANAVRLLDYIVGLGANSVGITFPIYTDGAKPTRVYTTAGVTPTPGDLRTVIGLARARGLRVLVRPLIAEVNLKGAGVWRGSIKPSDVDGWFTSYGKTLLPYLTAAQEARADGFVVGSELDSLVKYQDRWRTTVAEADRIFTGRLIYADNWGVWATGRPGVPGTESGLDAYPQLHLNDAATVAQITAAWKKWLLKRPQGLERTTIQEIGIAAVTGAYKLPASWPGDGQTVTPQVQIRWFAGACAAAKSLHLAGIYFWTLDAWADPANAAGYDAGSFIGRGDQAIKECFASGWPGR</sequence>
<accession>A0A919IJ11</accession>
<protein>
    <submittedName>
        <fullName evidence="3">Uncharacterized protein</fullName>
    </submittedName>
</protein>
<dbReference type="RefSeq" id="WP_203743653.1">
    <property type="nucleotide sequence ID" value="NZ_BAAAUC010000001.1"/>
</dbReference>
<dbReference type="AlphaFoldDB" id="A0A919IJ11"/>
<dbReference type="Gene3D" id="3.20.20.80">
    <property type="entry name" value="Glycosidases"/>
    <property type="match status" value="1"/>
</dbReference>
<dbReference type="CDD" id="cd19608">
    <property type="entry name" value="GH113_mannanase-like"/>
    <property type="match status" value="1"/>
</dbReference>
<dbReference type="SUPFAM" id="SSF51445">
    <property type="entry name" value="(Trans)glycosidases"/>
    <property type="match status" value="1"/>
</dbReference>
<evidence type="ECO:0000256" key="1">
    <source>
        <dbReference type="SAM" id="MobiDB-lite"/>
    </source>
</evidence>
<comment type="caution">
    <text evidence="3">The sequence shown here is derived from an EMBL/GenBank/DDBJ whole genome shotgun (WGS) entry which is preliminary data.</text>
</comment>
<keyword evidence="4" id="KW-1185">Reference proteome</keyword>
<feature type="chain" id="PRO_5037885014" evidence="2">
    <location>
        <begin position="30"/>
        <end position="374"/>
    </location>
</feature>
<reference evidence="3" key="1">
    <citation type="submission" date="2021-01" db="EMBL/GenBank/DDBJ databases">
        <title>Whole genome shotgun sequence of Actinoplanes cyaneus NBRC 14990.</title>
        <authorList>
            <person name="Komaki H."/>
            <person name="Tamura T."/>
        </authorList>
    </citation>
    <scope>NUCLEOTIDE SEQUENCE</scope>
    <source>
        <strain evidence="3">NBRC 14990</strain>
    </source>
</reference>